<proteinExistence type="predicted"/>
<evidence type="ECO:0000313" key="2">
    <source>
        <dbReference type="EMBL" id="MUG69292.1"/>
    </source>
</evidence>
<dbReference type="GO" id="GO:0016646">
    <property type="term" value="F:oxidoreductase activity, acting on the CH-NH group of donors, NAD or NADP as acceptor"/>
    <property type="evidence" value="ECO:0007669"/>
    <property type="project" value="TreeGrafter"/>
</dbReference>
<dbReference type="Gene3D" id="3.40.50.720">
    <property type="entry name" value="NAD(P)-binding Rossmann-like Domain"/>
    <property type="match status" value="1"/>
</dbReference>
<dbReference type="EMBL" id="WNZX01000001">
    <property type="protein sequence ID" value="MUG69292.1"/>
    <property type="molecule type" value="Genomic_DNA"/>
</dbReference>
<protein>
    <submittedName>
        <fullName evidence="2">NAD(P)H-binding protein</fullName>
    </submittedName>
</protein>
<comment type="caution">
    <text evidence="2">The sequence shown here is derived from an EMBL/GenBank/DDBJ whole genome shotgun (WGS) entry which is preliminary data.</text>
</comment>
<dbReference type="Proteomes" id="UP000450917">
    <property type="component" value="Unassembled WGS sequence"/>
</dbReference>
<keyword evidence="3" id="KW-1185">Reference proteome</keyword>
<accession>A0A7X3CQL3</accession>
<dbReference type="InterPro" id="IPR051606">
    <property type="entry name" value="Polyketide_Oxido-like"/>
</dbReference>
<dbReference type="RefSeq" id="WP_155613810.1">
    <property type="nucleotide sequence ID" value="NZ_WNZX01000001.1"/>
</dbReference>
<dbReference type="PANTHER" id="PTHR43355">
    <property type="entry name" value="FLAVIN REDUCTASE (NADPH)"/>
    <property type="match status" value="1"/>
</dbReference>
<organism evidence="2 3">
    <name type="scientific">Paenibacillus validus</name>
    <dbReference type="NCBI Taxonomy" id="44253"/>
    <lineage>
        <taxon>Bacteria</taxon>
        <taxon>Bacillati</taxon>
        <taxon>Bacillota</taxon>
        <taxon>Bacilli</taxon>
        <taxon>Bacillales</taxon>
        <taxon>Paenibacillaceae</taxon>
        <taxon>Paenibacillus</taxon>
    </lineage>
</organism>
<name>A0A7X3CQL3_9BACL</name>
<reference evidence="2 3" key="1">
    <citation type="submission" date="2019-11" db="EMBL/GenBank/DDBJ databases">
        <title>Draft genome sequences of five Paenibacillus species of dairy origin.</title>
        <authorList>
            <person name="Olajide A.M."/>
            <person name="Chen S."/>
            <person name="Lapointe G."/>
        </authorList>
    </citation>
    <scope>NUCLEOTIDE SEQUENCE [LARGE SCALE GENOMIC DNA]</scope>
    <source>
        <strain evidence="2 3">2CS3</strain>
    </source>
</reference>
<dbReference type="SUPFAM" id="SSF51735">
    <property type="entry name" value="NAD(P)-binding Rossmann-fold domains"/>
    <property type="match status" value="1"/>
</dbReference>
<dbReference type="InterPro" id="IPR016040">
    <property type="entry name" value="NAD(P)-bd_dom"/>
</dbReference>
<feature type="domain" description="NAD(P)-binding" evidence="1">
    <location>
        <begin position="7"/>
        <end position="77"/>
    </location>
</feature>
<dbReference type="AlphaFoldDB" id="A0A7X3CQL3"/>
<sequence>MKITVFGSTGPLGMELIKQALEAGHAVVAFARSIEKLSHLTHERLDIIKGDLSNRTEIERAVTGVDAVISLLGPKGKIMNTELSDGVNIKS</sequence>
<dbReference type="InterPro" id="IPR036291">
    <property type="entry name" value="NAD(P)-bd_dom_sf"/>
</dbReference>
<evidence type="ECO:0000259" key="1">
    <source>
        <dbReference type="Pfam" id="PF13460"/>
    </source>
</evidence>
<dbReference type="Pfam" id="PF13460">
    <property type="entry name" value="NAD_binding_10"/>
    <property type="match status" value="1"/>
</dbReference>
<dbReference type="PANTHER" id="PTHR43355:SF2">
    <property type="entry name" value="FLAVIN REDUCTASE (NADPH)"/>
    <property type="match status" value="1"/>
</dbReference>
<gene>
    <name evidence="2" type="ORF">GNP93_01250</name>
</gene>
<evidence type="ECO:0000313" key="3">
    <source>
        <dbReference type="Proteomes" id="UP000450917"/>
    </source>
</evidence>